<evidence type="ECO:0000313" key="4">
    <source>
        <dbReference type="Proteomes" id="UP000078200"/>
    </source>
</evidence>
<evidence type="ECO:0000256" key="1">
    <source>
        <dbReference type="SAM" id="MobiDB-lite"/>
    </source>
</evidence>
<accession>A0A1A9VKT2</accession>
<feature type="transmembrane region" description="Helical" evidence="2">
    <location>
        <begin position="21"/>
        <end position="45"/>
    </location>
</feature>
<dbReference type="Proteomes" id="UP000078200">
    <property type="component" value="Unassembled WGS sequence"/>
</dbReference>
<evidence type="ECO:0000313" key="3">
    <source>
        <dbReference type="EnsemblMetazoa" id="GAUT039984-PA"/>
    </source>
</evidence>
<keyword evidence="4" id="KW-1185">Reference proteome</keyword>
<dbReference type="VEuPathDB" id="VectorBase:GAUT039984"/>
<organism evidence="3 4">
    <name type="scientific">Glossina austeni</name>
    <name type="common">Savannah tsetse fly</name>
    <dbReference type="NCBI Taxonomy" id="7395"/>
    <lineage>
        <taxon>Eukaryota</taxon>
        <taxon>Metazoa</taxon>
        <taxon>Ecdysozoa</taxon>
        <taxon>Arthropoda</taxon>
        <taxon>Hexapoda</taxon>
        <taxon>Insecta</taxon>
        <taxon>Pterygota</taxon>
        <taxon>Neoptera</taxon>
        <taxon>Endopterygota</taxon>
        <taxon>Diptera</taxon>
        <taxon>Brachycera</taxon>
        <taxon>Muscomorpha</taxon>
        <taxon>Hippoboscoidea</taxon>
        <taxon>Glossinidae</taxon>
        <taxon>Glossina</taxon>
    </lineage>
</organism>
<protein>
    <submittedName>
        <fullName evidence="3">Uncharacterized protein</fullName>
    </submittedName>
</protein>
<keyword evidence="2" id="KW-0812">Transmembrane</keyword>
<sequence>MIKAFDVNHHHRQRRERRTYGISKTYLLLLFCYVLHCVLVVVNLLPHPETSIISNEQYLHLSRAVKSYPSINIIRFSLYMKEETTTTITETTRRRRSTGKIAIQQQQQEQHQ</sequence>
<keyword evidence="2" id="KW-0472">Membrane</keyword>
<evidence type="ECO:0000256" key="2">
    <source>
        <dbReference type="SAM" id="Phobius"/>
    </source>
</evidence>
<feature type="region of interest" description="Disordered" evidence="1">
    <location>
        <begin position="87"/>
        <end position="112"/>
    </location>
</feature>
<dbReference type="AlphaFoldDB" id="A0A1A9VKT2"/>
<dbReference type="EnsemblMetazoa" id="GAUT039984-RA">
    <property type="protein sequence ID" value="GAUT039984-PA"/>
    <property type="gene ID" value="GAUT039984"/>
</dbReference>
<name>A0A1A9VKT2_GLOAU</name>
<keyword evidence="2" id="KW-1133">Transmembrane helix</keyword>
<reference evidence="3" key="1">
    <citation type="submission" date="2020-05" db="UniProtKB">
        <authorList>
            <consortium name="EnsemblMetazoa"/>
        </authorList>
    </citation>
    <scope>IDENTIFICATION</scope>
    <source>
        <strain evidence="3">TTRI</strain>
    </source>
</reference>
<proteinExistence type="predicted"/>